<protein>
    <submittedName>
        <fullName evidence="2">DUF805 domain-containing protein</fullName>
    </submittedName>
</protein>
<comment type="caution">
    <text evidence="2">The sequence shown here is derived from an EMBL/GenBank/DDBJ whole genome shotgun (WGS) entry which is preliminary data.</text>
</comment>
<keyword evidence="1" id="KW-1133">Transmembrane helix</keyword>
<feature type="transmembrane region" description="Helical" evidence="1">
    <location>
        <begin position="23"/>
        <end position="40"/>
    </location>
</feature>
<evidence type="ECO:0000313" key="5">
    <source>
        <dbReference type="Proteomes" id="UP000253950"/>
    </source>
</evidence>
<dbReference type="Proteomes" id="UP000253872">
    <property type="component" value="Unassembled WGS sequence"/>
</dbReference>
<accession>A0A369YFP9</accession>
<name>A0A369YFP9_9PAST</name>
<dbReference type="PANTHER" id="PTHR34980:SF2">
    <property type="entry name" value="INNER MEMBRANE PROTEIN YHAH-RELATED"/>
    <property type="match status" value="1"/>
</dbReference>
<sequence length="117" mass="13154">MNWYLAVLKKYTTFSGRARRKEYWMFTLFNIIAACIAMVIDGVLGGTGIVTIIYALATLLPSLAVTVRRLHDTGRSAWWLLLGLVPFVSIVLIIFMCLEGQLQSNQYGDNPKLVDPE</sequence>
<dbReference type="STRING" id="1035839.GCA_000238795_01815"/>
<dbReference type="Pfam" id="PF05656">
    <property type="entry name" value="DUF805"/>
    <property type="match status" value="1"/>
</dbReference>
<evidence type="ECO:0000256" key="1">
    <source>
        <dbReference type="SAM" id="Phobius"/>
    </source>
</evidence>
<dbReference type="AlphaFoldDB" id="A0A369YFP9"/>
<feature type="transmembrane region" description="Helical" evidence="1">
    <location>
        <begin position="77"/>
        <end position="96"/>
    </location>
</feature>
<reference evidence="4 5" key="1">
    <citation type="submission" date="2018-05" db="EMBL/GenBank/DDBJ databases">
        <title>Draft Genome Sequences for a Diverse set of 7 Haemophilus Species.</title>
        <authorList>
            <person name="Nichols M."/>
            <person name="Topaz N."/>
            <person name="Wang X."/>
            <person name="Wang X."/>
            <person name="Boxrud D."/>
        </authorList>
    </citation>
    <scope>NUCLEOTIDE SEQUENCE [LARGE SCALE GENOMIC DNA]</scope>
    <source>
        <strain evidence="2 4">C2002001239</strain>
        <strain evidence="3 5">C2015005473</strain>
    </source>
</reference>
<dbReference type="Proteomes" id="UP000253950">
    <property type="component" value="Unassembled WGS sequence"/>
</dbReference>
<gene>
    <name evidence="3" type="ORF">DPV84_04610</name>
    <name evidence="2" type="ORF">DPV93_10255</name>
</gene>
<keyword evidence="1" id="KW-0472">Membrane</keyword>
<keyword evidence="5" id="KW-1185">Reference proteome</keyword>
<dbReference type="InterPro" id="IPR008523">
    <property type="entry name" value="DUF805"/>
</dbReference>
<evidence type="ECO:0000313" key="2">
    <source>
        <dbReference type="EMBL" id="RDE69843.1"/>
    </source>
</evidence>
<dbReference type="RefSeq" id="WP_111389530.1">
    <property type="nucleotide sequence ID" value="NZ_CAURJL010000005.1"/>
</dbReference>
<evidence type="ECO:0000313" key="4">
    <source>
        <dbReference type="Proteomes" id="UP000253872"/>
    </source>
</evidence>
<keyword evidence="1" id="KW-0812">Transmembrane</keyword>
<dbReference type="EMBL" id="QEQG01000004">
    <property type="protein sequence ID" value="RDF11466.1"/>
    <property type="molecule type" value="Genomic_DNA"/>
</dbReference>
<dbReference type="PANTHER" id="PTHR34980">
    <property type="entry name" value="INNER MEMBRANE PROTEIN-RELATED-RELATED"/>
    <property type="match status" value="1"/>
</dbReference>
<dbReference type="GO" id="GO:0005886">
    <property type="term" value="C:plasma membrane"/>
    <property type="evidence" value="ECO:0007669"/>
    <property type="project" value="TreeGrafter"/>
</dbReference>
<dbReference type="EMBL" id="QEPN01000011">
    <property type="protein sequence ID" value="RDE69843.1"/>
    <property type="molecule type" value="Genomic_DNA"/>
</dbReference>
<organism evidence="2 4">
    <name type="scientific">Haemophilus sputorum</name>
    <dbReference type="NCBI Taxonomy" id="1078480"/>
    <lineage>
        <taxon>Bacteria</taxon>
        <taxon>Pseudomonadati</taxon>
        <taxon>Pseudomonadota</taxon>
        <taxon>Gammaproteobacteria</taxon>
        <taxon>Pasteurellales</taxon>
        <taxon>Pasteurellaceae</taxon>
        <taxon>Haemophilus</taxon>
    </lineage>
</organism>
<feature type="transmembrane region" description="Helical" evidence="1">
    <location>
        <begin position="46"/>
        <end position="65"/>
    </location>
</feature>
<proteinExistence type="predicted"/>
<evidence type="ECO:0000313" key="3">
    <source>
        <dbReference type="EMBL" id="RDF11466.1"/>
    </source>
</evidence>